<evidence type="ECO:0000313" key="2">
    <source>
        <dbReference type="EMBL" id="GFG90585.1"/>
    </source>
</evidence>
<keyword evidence="3" id="KW-1185">Reference proteome</keyword>
<evidence type="ECO:0000256" key="1">
    <source>
        <dbReference type="SAM" id="MobiDB-lite"/>
    </source>
</evidence>
<feature type="region of interest" description="Disordered" evidence="1">
    <location>
        <begin position="1"/>
        <end position="34"/>
    </location>
</feature>
<gene>
    <name evidence="2" type="ORF">MBOU_26270</name>
</gene>
<name>A0A7I9YPI1_MYCBU</name>
<comment type="caution">
    <text evidence="2">The sequence shown here is derived from an EMBL/GenBank/DDBJ whole genome shotgun (WGS) entry which is preliminary data.</text>
</comment>
<dbReference type="AlphaFoldDB" id="A0A7I9YPI1"/>
<accession>A0A7I9YPI1</accession>
<sequence>MGDTDGDFRDDVPLADAVEQQRPGVDPPFDEEQSSFPAEIDEIGLETSIADWQEQQQVVPLDPDLDEPD</sequence>
<organism evidence="2 3">
    <name type="scientific">Mycobacterium bourgelatii</name>
    <dbReference type="NCBI Taxonomy" id="1273442"/>
    <lineage>
        <taxon>Bacteria</taxon>
        <taxon>Bacillati</taxon>
        <taxon>Actinomycetota</taxon>
        <taxon>Actinomycetes</taxon>
        <taxon>Mycobacteriales</taxon>
        <taxon>Mycobacteriaceae</taxon>
        <taxon>Mycobacterium</taxon>
    </lineage>
</organism>
<dbReference type="Proteomes" id="UP000465360">
    <property type="component" value="Unassembled WGS sequence"/>
</dbReference>
<protein>
    <submittedName>
        <fullName evidence="2">Uncharacterized protein</fullName>
    </submittedName>
</protein>
<feature type="compositionally biased region" description="Basic and acidic residues" evidence="1">
    <location>
        <begin position="1"/>
        <end position="12"/>
    </location>
</feature>
<dbReference type="RefSeq" id="WP_163712452.1">
    <property type="nucleotide sequence ID" value="NZ_BLKZ01000001.1"/>
</dbReference>
<proteinExistence type="predicted"/>
<dbReference type="EMBL" id="BLKZ01000001">
    <property type="protein sequence ID" value="GFG90585.1"/>
    <property type="molecule type" value="Genomic_DNA"/>
</dbReference>
<evidence type="ECO:0000313" key="3">
    <source>
        <dbReference type="Proteomes" id="UP000465360"/>
    </source>
</evidence>
<reference evidence="2 3" key="1">
    <citation type="journal article" date="2019" name="Emerg. Microbes Infect.">
        <title>Comprehensive subspecies identification of 175 nontuberculous mycobacteria species based on 7547 genomic profiles.</title>
        <authorList>
            <person name="Matsumoto Y."/>
            <person name="Kinjo T."/>
            <person name="Motooka D."/>
            <person name="Nabeya D."/>
            <person name="Jung N."/>
            <person name="Uechi K."/>
            <person name="Horii T."/>
            <person name="Iida T."/>
            <person name="Fujita J."/>
            <person name="Nakamura S."/>
        </authorList>
    </citation>
    <scope>NUCLEOTIDE SEQUENCE [LARGE SCALE GENOMIC DNA]</scope>
    <source>
        <strain evidence="2 3">JCM 30725</strain>
    </source>
</reference>